<organism evidence="3 4">
    <name type="scientific">Candidatus Magnetobacterium casense</name>
    <dbReference type="NCBI Taxonomy" id="1455061"/>
    <lineage>
        <taxon>Bacteria</taxon>
        <taxon>Pseudomonadati</taxon>
        <taxon>Nitrospirota</taxon>
        <taxon>Thermodesulfovibrionia</taxon>
        <taxon>Thermodesulfovibrionales</taxon>
        <taxon>Candidatus Magnetobacteriaceae</taxon>
        <taxon>Candidatus Magnetobacterium</taxon>
    </lineage>
</organism>
<comment type="caution">
    <text evidence="3">The sequence shown here is derived from an EMBL/GenBank/DDBJ whole genome shotgun (WGS) entry which is preliminary data.</text>
</comment>
<name>A0ABS6RY82_9BACT</name>
<protein>
    <submittedName>
        <fullName evidence="3">Uncharacterized protein</fullName>
    </submittedName>
</protein>
<dbReference type="Proteomes" id="UP001196980">
    <property type="component" value="Unassembled WGS sequence"/>
</dbReference>
<dbReference type="RefSeq" id="WP_218251601.1">
    <property type="nucleotide sequence ID" value="NZ_JABXWD010000063.1"/>
</dbReference>
<feature type="signal peptide" evidence="2">
    <location>
        <begin position="1"/>
        <end position="27"/>
    </location>
</feature>
<gene>
    <name evidence="3" type="ORF">HWQ67_05280</name>
</gene>
<sequence>MKNRLMVALLVSMTMTLLLTQAAIVRAEEPVKQHKDDQVKKEEPIKDSEGLRPSVTMNMGLLNRYVFRGYEIGTRSISIQPATTISLEGFSIAYWGNFDTHERATQSFVPDRPGKVSYNETDLTLSYTRSFDKLALTAGYTYYAMQYAKQTQEVFVSAGYGIFSNPTITIYRDIDAYPGTYFNLKFSQSFPVYKYKGNDITLDTGACFGYMVGSSGYWRTLDSSGNYAGSKYNALHDGMLSAGITVPLAKGLSIQPLVQFWYPLSSKAHRTINGVAYNPNGNIDSTVVYGLNLTYSF</sequence>
<evidence type="ECO:0000313" key="4">
    <source>
        <dbReference type="Proteomes" id="UP001196980"/>
    </source>
</evidence>
<reference evidence="3 4" key="1">
    <citation type="journal article" date="2020" name="J Geophys Res Biogeosci">
        <title>Magnetotaxis as an Adaptation to Enable Bacterial Shuttling of Microbial Sulfur and Sulfur Cycling Across Aquatic Oxic#Anoxic Interfaces.</title>
        <authorList>
            <person name="Li J."/>
            <person name="Liu P."/>
            <person name="Wang J."/>
            <person name="Roberts A.P."/>
            <person name="Pan Y."/>
        </authorList>
    </citation>
    <scope>NUCLEOTIDE SEQUENCE [LARGE SCALE GENOMIC DNA]</scope>
    <source>
        <strain evidence="3 4">MYR-1_YQ</strain>
    </source>
</reference>
<keyword evidence="2" id="KW-0732">Signal</keyword>
<evidence type="ECO:0000313" key="3">
    <source>
        <dbReference type="EMBL" id="MBV6340989.1"/>
    </source>
</evidence>
<feature type="region of interest" description="Disordered" evidence="1">
    <location>
        <begin position="30"/>
        <end position="50"/>
    </location>
</feature>
<evidence type="ECO:0000256" key="1">
    <source>
        <dbReference type="SAM" id="MobiDB-lite"/>
    </source>
</evidence>
<accession>A0ABS6RY82</accession>
<feature type="chain" id="PRO_5045796638" evidence="2">
    <location>
        <begin position="28"/>
        <end position="297"/>
    </location>
</feature>
<keyword evidence="4" id="KW-1185">Reference proteome</keyword>
<evidence type="ECO:0000256" key="2">
    <source>
        <dbReference type="SAM" id="SignalP"/>
    </source>
</evidence>
<dbReference type="EMBL" id="JABXWD010000063">
    <property type="protein sequence ID" value="MBV6340989.1"/>
    <property type="molecule type" value="Genomic_DNA"/>
</dbReference>
<proteinExistence type="predicted"/>